<dbReference type="SUPFAM" id="SSF49478">
    <property type="entry name" value="Cna protein B-type domain"/>
    <property type="match status" value="1"/>
</dbReference>
<dbReference type="PANTHER" id="PTHR36108">
    <property type="entry name" value="COLOSSIN-B-RELATED"/>
    <property type="match status" value="1"/>
</dbReference>
<keyword evidence="5" id="KW-0732">Signal</keyword>
<keyword evidence="8" id="KW-0812">Transmembrane</keyword>
<evidence type="ECO:0000259" key="12">
    <source>
        <dbReference type="Pfam" id="PF17961"/>
    </source>
</evidence>
<feature type="region of interest" description="Disordered" evidence="7">
    <location>
        <begin position="1297"/>
        <end position="1393"/>
    </location>
</feature>
<dbReference type="InterPro" id="IPR011252">
    <property type="entry name" value="Fibrogen-bd_dom1"/>
</dbReference>
<evidence type="ECO:0000259" key="11">
    <source>
        <dbReference type="Pfam" id="PF17802"/>
    </source>
</evidence>
<evidence type="ECO:0000256" key="4">
    <source>
        <dbReference type="ARBA" id="ARBA00022525"/>
    </source>
</evidence>
<proteinExistence type="inferred from homology"/>
<evidence type="ECO:0000256" key="1">
    <source>
        <dbReference type="ARBA" id="ARBA00004168"/>
    </source>
</evidence>
<dbReference type="InterPro" id="IPR033764">
    <property type="entry name" value="Sdr_B"/>
</dbReference>
<feature type="domain" description="SDR-like Ig" evidence="12">
    <location>
        <begin position="95"/>
        <end position="184"/>
    </location>
</feature>
<dbReference type="Pfam" id="PF17210">
    <property type="entry name" value="SdrD_B"/>
    <property type="match status" value="2"/>
</dbReference>
<dbReference type="InterPro" id="IPR041171">
    <property type="entry name" value="SDR_Ig"/>
</dbReference>
<dbReference type="Pfam" id="PF17961">
    <property type="entry name" value="Big_8"/>
    <property type="match status" value="1"/>
</dbReference>
<protein>
    <submittedName>
        <fullName evidence="13">LPXTG-motif cell wall-anchored protein</fullName>
    </submittedName>
</protein>
<evidence type="ECO:0000313" key="13">
    <source>
        <dbReference type="EMBL" id="MDQ0164350.1"/>
    </source>
</evidence>
<reference evidence="13 14" key="1">
    <citation type="submission" date="2023-07" db="EMBL/GenBank/DDBJ databases">
        <title>Genomic Encyclopedia of Type Strains, Phase IV (KMG-IV): sequencing the most valuable type-strain genomes for metagenomic binning, comparative biology and taxonomic classification.</title>
        <authorList>
            <person name="Goeker M."/>
        </authorList>
    </citation>
    <scope>NUCLEOTIDE SEQUENCE [LARGE SCALE GENOMIC DNA]</scope>
    <source>
        <strain evidence="13 14">DSM 12751</strain>
    </source>
</reference>
<dbReference type="SUPFAM" id="SSF49401">
    <property type="entry name" value="Bacterial adhesins"/>
    <property type="match status" value="6"/>
</dbReference>
<dbReference type="Gene3D" id="2.60.40.10">
    <property type="entry name" value="Immunoglobulins"/>
    <property type="match status" value="3"/>
</dbReference>
<dbReference type="Pfam" id="PF17802">
    <property type="entry name" value="SpaA"/>
    <property type="match status" value="1"/>
</dbReference>
<evidence type="ECO:0000256" key="7">
    <source>
        <dbReference type="SAM" id="MobiDB-lite"/>
    </source>
</evidence>
<dbReference type="InterPro" id="IPR041033">
    <property type="entry name" value="SpaA_PFL_dom_1"/>
</dbReference>
<evidence type="ECO:0000256" key="6">
    <source>
        <dbReference type="ARBA" id="ARBA00023088"/>
    </source>
</evidence>
<dbReference type="Gene3D" id="2.60.40.1280">
    <property type="match status" value="1"/>
</dbReference>
<keyword evidence="6" id="KW-0572">Peptidoglycan-anchor</keyword>
<dbReference type="NCBIfam" id="TIGR01167">
    <property type="entry name" value="LPXTG_anchor"/>
    <property type="match status" value="1"/>
</dbReference>
<feature type="transmembrane region" description="Helical" evidence="8">
    <location>
        <begin position="1399"/>
        <end position="1416"/>
    </location>
</feature>
<dbReference type="Proteomes" id="UP001235840">
    <property type="component" value="Unassembled WGS sequence"/>
</dbReference>
<dbReference type="EMBL" id="JAUSTY010000001">
    <property type="protein sequence ID" value="MDQ0164350.1"/>
    <property type="molecule type" value="Genomic_DNA"/>
</dbReference>
<dbReference type="SUPFAM" id="SSF117074">
    <property type="entry name" value="Hypothetical protein PA1324"/>
    <property type="match status" value="2"/>
</dbReference>
<feature type="compositionally biased region" description="Polar residues" evidence="7">
    <location>
        <begin position="1358"/>
        <end position="1372"/>
    </location>
</feature>
<sequence length="1428" mass="156645">MRRKFGIVAIAFLLAFQTLLFGMTGIANQEGDPNGENPVDEETTVTEDVYASASNISLQALAPVQLTDIKLYYLDDDNTPIDVESPEAKTRLSRGENVRLTYTWSLPNSENYGEGDYYEFNLPTEFKLHSDILDEPLVFNGVDIGTFTVTESDNRVIMLFNDFVNSFSNIGGTLEVWSIINENLQSVTSEVEIYFPLFGSGKTIPIKLKPYGGSLISKSGEADRVYNGKEIIWTVDINTGLEEISNALVTDEIISGLELDISSIAVYRLNVSLDGDRTLGALVDSSDYTDSSAADTLEIGFGFGDIDSAYRIIYTTDITAEWEGSRSFQNTARLTGNGSINQTASATVSVSRGESLNKRSTNYDPDDHTITWEIQFNYNSRIISAVDAVLVDQFDIEQPSGQTEPLSMRVVGGLVPSSFVIYQITLNDDGGETGTPIRLAESEYSVEPNPDADGFVLRFNNENGISEPYKIVYQTQIVGKVFVDQDASNQVRIDGENRWRGEGVTLQQGILRKSNSGINYSAKTTNWRVTFNANEFDMEQVEFTDDFTNRGLQLRENTVTINGTPIGSTTHDLEPISGDYKNGFTITFDSGSTISSRYVIDYTTDFIPDERTNRNGNFTNRATLEWSESGSTPFTKVINAGFTPNDYTQNNGYKNGSYNAVTKEITWNVGFNYNLIDIDQAIVEDYFLSGQQLVPGSIEVSEMVIASDGDASRGASVTSGFTIDTNLTDGNNNPGFKISFENPIDTGYIITYRTTLDELLIVETYPNIAYVYDGSEELTRLSASVSVTHGTEYTHKEADYTSGVIVDWRIWINRGQSRVPAGAKIVDTPSDNQILLEDSFELYGTQVSSGGQVTKDTNNRLAEGVDYTLEILVDESGKETFELTFTNILTVPYVLEYQSFINARNNEYVSNTVEFHGQGIAVETTESEERIQVRLSGGSGTGSGQVGDLVVVKVDHDDQSIRLPNATFSLYFASNNRLIRTLETGADGTVTFENLLFTSYTLVEDEAPDGYELDINNSQTVTLTSGQDETEIIVTNKSTASILAGLGDYVWFDENRNGVQDPDEAGVNGVTVNLYHKNSEDEFVLINTAVTSDDNQGNPGYYLFDELRPGEYRVEFILPSGYVFTEQYSTNNPTNGVDDSNADPETGFTETIVLGEGEYNLTIDAGLVLPLGKLGDYVWIDGNRNGIQDPKELGINGVTVRLYEENEHGELIQVGEMETGDKDGLPGYYLFEDLEPGNYQVEFELPNGYTFTRTNAGSDQEVDSNVDSQGWTEIIPLAQGEINLTIDAGLVRIITGGGDDDWVPPTNPPRPQDPKDDDKEDSEGNEGTEEGQDGDENDSTTPPATGDGDGDVPGEGSGTDQTGGNDSDMTNPPGSPGSDESGTPAPGQKLPQTGETRSFLPWVGALLCLVGIVLWVKRRSLMVNTNEK</sequence>
<dbReference type="Gene3D" id="2.60.40.740">
    <property type="match status" value="5"/>
</dbReference>
<keyword evidence="14" id="KW-1185">Reference proteome</keyword>
<evidence type="ECO:0000259" key="9">
    <source>
        <dbReference type="Pfam" id="PF05737"/>
    </source>
</evidence>
<comment type="similarity">
    <text evidence="2">Belongs to the serine-aspartate repeat-containing protein (SDr) family.</text>
</comment>
<dbReference type="InterPro" id="IPR013783">
    <property type="entry name" value="Ig-like_fold"/>
</dbReference>
<keyword evidence="8" id="KW-0472">Membrane</keyword>
<feature type="compositionally biased region" description="Acidic residues" evidence="7">
    <location>
        <begin position="1318"/>
        <end position="1338"/>
    </location>
</feature>
<dbReference type="InterPro" id="IPR008966">
    <property type="entry name" value="Adhesion_dom_sf"/>
</dbReference>
<gene>
    <name evidence="13" type="ORF">J2S11_000249</name>
</gene>
<name>A0ABT9VTN3_9BACI</name>
<dbReference type="InterPro" id="IPR008456">
    <property type="entry name" value="Collagen-bd_dom"/>
</dbReference>
<keyword evidence="4" id="KW-0964">Secreted</keyword>
<dbReference type="Pfam" id="PF05737">
    <property type="entry name" value="Collagen_bind"/>
    <property type="match status" value="3"/>
</dbReference>
<feature type="domain" description="SD-repeat containing protein B" evidence="10">
    <location>
        <begin position="1173"/>
        <end position="1290"/>
    </location>
</feature>
<feature type="domain" description="Collagen binding" evidence="9">
    <location>
        <begin position="215"/>
        <end position="341"/>
    </location>
</feature>
<feature type="domain" description="Collagen binding" evidence="9">
    <location>
        <begin position="650"/>
        <end position="769"/>
    </location>
</feature>
<evidence type="ECO:0000313" key="14">
    <source>
        <dbReference type="Proteomes" id="UP001235840"/>
    </source>
</evidence>
<feature type="domain" description="SpaA-like prealbumin fold" evidence="11">
    <location>
        <begin position="948"/>
        <end position="1037"/>
    </location>
</feature>
<dbReference type="PANTHER" id="PTHR36108:SF13">
    <property type="entry name" value="COLOSSIN-B-RELATED"/>
    <property type="match status" value="1"/>
</dbReference>
<accession>A0ABT9VTN3</accession>
<evidence type="ECO:0000256" key="5">
    <source>
        <dbReference type="ARBA" id="ARBA00022729"/>
    </source>
</evidence>
<feature type="domain" description="SD-repeat containing protein B" evidence="10">
    <location>
        <begin position="1045"/>
        <end position="1167"/>
    </location>
</feature>
<evidence type="ECO:0000256" key="3">
    <source>
        <dbReference type="ARBA" id="ARBA00022512"/>
    </source>
</evidence>
<feature type="domain" description="Collagen binding" evidence="9">
    <location>
        <begin position="800"/>
        <end position="920"/>
    </location>
</feature>
<comment type="caution">
    <text evidence="13">The sequence shown here is derived from an EMBL/GenBank/DDBJ whole genome shotgun (WGS) entry which is preliminary data.</text>
</comment>
<keyword evidence="8" id="KW-1133">Transmembrane helix</keyword>
<comment type="subcellular location">
    <subcellularLocation>
        <location evidence="1">Secreted</location>
        <location evidence="1">Cell wall</location>
        <topology evidence="1">Peptidoglycan-anchor</topology>
    </subcellularLocation>
</comment>
<evidence type="ECO:0000256" key="8">
    <source>
        <dbReference type="SAM" id="Phobius"/>
    </source>
</evidence>
<dbReference type="RefSeq" id="WP_307389821.1">
    <property type="nucleotide sequence ID" value="NZ_BAAADK010000009.1"/>
</dbReference>
<evidence type="ECO:0000259" key="10">
    <source>
        <dbReference type="Pfam" id="PF17210"/>
    </source>
</evidence>
<organism evidence="13 14">
    <name type="scientific">Caldalkalibacillus horti</name>
    <dbReference type="NCBI Taxonomy" id="77523"/>
    <lineage>
        <taxon>Bacteria</taxon>
        <taxon>Bacillati</taxon>
        <taxon>Bacillota</taxon>
        <taxon>Bacilli</taxon>
        <taxon>Bacillales</taxon>
        <taxon>Bacillaceae</taxon>
        <taxon>Caldalkalibacillus</taxon>
    </lineage>
</organism>
<keyword evidence="3" id="KW-0134">Cell wall</keyword>
<evidence type="ECO:0000256" key="2">
    <source>
        <dbReference type="ARBA" id="ARBA00007257"/>
    </source>
</evidence>